<keyword evidence="10 15" id="KW-1133">Transmembrane helix</keyword>
<dbReference type="RefSeq" id="WP_013622593.1">
    <property type="nucleotide sequence ID" value="NZ_ARZX01000023.1"/>
</dbReference>
<evidence type="ECO:0000256" key="7">
    <source>
        <dbReference type="ARBA" id="ARBA00022741"/>
    </source>
</evidence>
<name>A0ABN0RKK3_9FLAO</name>
<sequence length="123" mass="13615">MPKENFALNRIRSVGYALKGAFLLLKTEASIKVQFFICILITIFGFYYNISNTEWILQIFAIGLVMGIEGLNTAVEKIADYIQPEFDAKIGFIKDVAAGAVMIVSIAASIIGCIIYIPKIFNL</sequence>
<dbReference type="Pfam" id="PF01219">
    <property type="entry name" value="DAGK_prokar"/>
    <property type="match status" value="1"/>
</dbReference>
<dbReference type="CDD" id="cd14265">
    <property type="entry name" value="UDPK_IM_like"/>
    <property type="match status" value="1"/>
</dbReference>
<comment type="subcellular location">
    <subcellularLocation>
        <location evidence="1">Cell membrane</location>
        <topology evidence="1">Multi-pass membrane protein</topology>
    </subcellularLocation>
</comment>
<evidence type="ECO:0000256" key="11">
    <source>
        <dbReference type="ARBA" id="ARBA00023098"/>
    </source>
</evidence>
<evidence type="ECO:0000256" key="8">
    <source>
        <dbReference type="ARBA" id="ARBA00022777"/>
    </source>
</evidence>
<keyword evidence="17" id="KW-1185">Reference proteome</keyword>
<keyword evidence="7" id="KW-0547">Nucleotide-binding</keyword>
<evidence type="ECO:0000256" key="9">
    <source>
        <dbReference type="ARBA" id="ARBA00022840"/>
    </source>
</evidence>
<keyword evidence="11" id="KW-0443">Lipid metabolism</keyword>
<keyword evidence="8 16" id="KW-0418">Kinase</keyword>
<dbReference type="PANTHER" id="PTHR34299:SF1">
    <property type="entry name" value="DIACYLGLYCEROL KINASE"/>
    <property type="match status" value="1"/>
</dbReference>
<organism evidence="16 17">
    <name type="scientific">Cellulophaga geojensis KL-A</name>
    <dbReference type="NCBI Taxonomy" id="1328323"/>
    <lineage>
        <taxon>Bacteria</taxon>
        <taxon>Pseudomonadati</taxon>
        <taxon>Bacteroidota</taxon>
        <taxon>Flavobacteriia</taxon>
        <taxon>Flavobacteriales</taxon>
        <taxon>Flavobacteriaceae</taxon>
        <taxon>Cellulophaga</taxon>
    </lineage>
</organism>
<comment type="caution">
    <text evidence="16">The sequence shown here is derived from an EMBL/GenBank/DDBJ whole genome shotgun (WGS) entry which is preliminary data.</text>
</comment>
<evidence type="ECO:0000256" key="3">
    <source>
        <dbReference type="ARBA" id="ARBA00022475"/>
    </source>
</evidence>
<evidence type="ECO:0000256" key="13">
    <source>
        <dbReference type="ARBA" id="ARBA00023209"/>
    </source>
</evidence>
<keyword evidence="4" id="KW-0444">Lipid biosynthesis</keyword>
<keyword evidence="14" id="KW-1208">Phospholipid metabolism</keyword>
<evidence type="ECO:0000256" key="12">
    <source>
        <dbReference type="ARBA" id="ARBA00023136"/>
    </source>
</evidence>
<accession>A0ABN0RKK3</accession>
<feature type="transmembrane region" description="Helical" evidence="15">
    <location>
        <begin position="96"/>
        <end position="117"/>
    </location>
</feature>
<evidence type="ECO:0000256" key="10">
    <source>
        <dbReference type="ARBA" id="ARBA00022989"/>
    </source>
</evidence>
<keyword evidence="3" id="KW-1003">Cell membrane</keyword>
<evidence type="ECO:0000256" key="4">
    <source>
        <dbReference type="ARBA" id="ARBA00022516"/>
    </source>
</evidence>
<dbReference type="InterPro" id="IPR000829">
    <property type="entry name" value="DAGK"/>
</dbReference>
<dbReference type="PANTHER" id="PTHR34299">
    <property type="entry name" value="DIACYLGLYCEROL KINASE"/>
    <property type="match status" value="1"/>
</dbReference>
<evidence type="ECO:0000256" key="6">
    <source>
        <dbReference type="ARBA" id="ARBA00022692"/>
    </source>
</evidence>
<evidence type="ECO:0000256" key="5">
    <source>
        <dbReference type="ARBA" id="ARBA00022679"/>
    </source>
</evidence>
<dbReference type="Gene3D" id="1.10.287.3610">
    <property type="match status" value="1"/>
</dbReference>
<dbReference type="Proteomes" id="UP000019275">
    <property type="component" value="Unassembled WGS sequence"/>
</dbReference>
<feature type="transmembrane region" description="Helical" evidence="15">
    <location>
        <begin position="56"/>
        <end position="75"/>
    </location>
</feature>
<evidence type="ECO:0000313" key="17">
    <source>
        <dbReference type="Proteomes" id="UP000019275"/>
    </source>
</evidence>
<evidence type="ECO:0000256" key="15">
    <source>
        <dbReference type="SAM" id="Phobius"/>
    </source>
</evidence>
<evidence type="ECO:0000256" key="1">
    <source>
        <dbReference type="ARBA" id="ARBA00004651"/>
    </source>
</evidence>
<reference evidence="16 17" key="1">
    <citation type="journal article" date="2014" name="Genome Announc.">
        <title>Draft Genome Sequence of the Carrageenan-Degrading Bacterium Cellulophaga sp. Strain KL-A, Isolated from Decaying Marine Algae.</title>
        <authorList>
            <person name="Shan D."/>
            <person name="Ying J."/>
            <person name="Li X."/>
            <person name="Gao Z."/>
            <person name="Wei G."/>
            <person name="Shao Z."/>
        </authorList>
    </citation>
    <scope>NUCLEOTIDE SEQUENCE [LARGE SCALE GENOMIC DNA]</scope>
    <source>
        <strain evidence="16 17">KL-A</strain>
    </source>
</reference>
<gene>
    <name evidence="16" type="ORF">KLA_14685</name>
</gene>
<dbReference type="InterPro" id="IPR033717">
    <property type="entry name" value="UDPK"/>
</dbReference>
<dbReference type="InterPro" id="IPR036945">
    <property type="entry name" value="DAGK_sf"/>
</dbReference>
<evidence type="ECO:0000313" key="16">
    <source>
        <dbReference type="EMBL" id="EWH12384.1"/>
    </source>
</evidence>
<proteinExistence type="inferred from homology"/>
<comment type="similarity">
    <text evidence="2">Belongs to the bacterial diacylglycerol kinase family.</text>
</comment>
<evidence type="ECO:0000256" key="2">
    <source>
        <dbReference type="ARBA" id="ARBA00005967"/>
    </source>
</evidence>
<keyword evidence="12 15" id="KW-0472">Membrane</keyword>
<dbReference type="EMBL" id="ARZX01000023">
    <property type="protein sequence ID" value="EWH12384.1"/>
    <property type="molecule type" value="Genomic_DNA"/>
</dbReference>
<dbReference type="GO" id="GO:0016301">
    <property type="term" value="F:kinase activity"/>
    <property type="evidence" value="ECO:0007669"/>
    <property type="project" value="UniProtKB-KW"/>
</dbReference>
<keyword evidence="6 15" id="KW-0812">Transmembrane</keyword>
<keyword evidence="13" id="KW-0594">Phospholipid biosynthesis</keyword>
<keyword evidence="5" id="KW-0808">Transferase</keyword>
<keyword evidence="9" id="KW-0067">ATP-binding</keyword>
<feature type="transmembrane region" description="Helical" evidence="15">
    <location>
        <begin position="33"/>
        <end position="50"/>
    </location>
</feature>
<evidence type="ECO:0000256" key="14">
    <source>
        <dbReference type="ARBA" id="ARBA00023264"/>
    </source>
</evidence>
<protein>
    <submittedName>
        <fullName evidence="16">Diacylglycerol kinase</fullName>
    </submittedName>
</protein>